<protein>
    <submittedName>
        <fullName evidence="1">Uncharacterized protein</fullName>
    </submittedName>
</protein>
<dbReference type="Proteomes" id="UP000762676">
    <property type="component" value="Unassembled WGS sequence"/>
</dbReference>
<keyword evidence="2" id="KW-1185">Reference proteome</keyword>
<comment type="caution">
    <text evidence="1">The sequence shown here is derived from an EMBL/GenBank/DDBJ whole genome shotgun (WGS) entry which is preliminary data.</text>
</comment>
<evidence type="ECO:0000313" key="2">
    <source>
        <dbReference type="Proteomes" id="UP000762676"/>
    </source>
</evidence>
<gene>
    <name evidence="1" type="ORF">ElyMa_002260700</name>
</gene>
<reference evidence="1 2" key="1">
    <citation type="journal article" date="2021" name="Elife">
        <title>Chloroplast acquisition without the gene transfer in kleptoplastic sea slugs, Plakobranchus ocellatus.</title>
        <authorList>
            <person name="Maeda T."/>
            <person name="Takahashi S."/>
            <person name="Yoshida T."/>
            <person name="Shimamura S."/>
            <person name="Takaki Y."/>
            <person name="Nagai Y."/>
            <person name="Toyoda A."/>
            <person name="Suzuki Y."/>
            <person name="Arimoto A."/>
            <person name="Ishii H."/>
            <person name="Satoh N."/>
            <person name="Nishiyama T."/>
            <person name="Hasebe M."/>
            <person name="Maruyama T."/>
            <person name="Minagawa J."/>
            <person name="Obokata J."/>
            <person name="Shigenobu S."/>
        </authorList>
    </citation>
    <scope>NUCLEOTIDE SEQUENCE [LARGE SCALE GENOMIC DNA]</scope>
</reference>
<sequence length="96" mass="11028">MRLQSAAKDRQGSVPLTGKDFIMNSFETETLNGILESRRDKHQAMERPGFLFWSSSTRLVPRGPKQSEHRDSRVRTRHADTWAVLLVCHGNLLLRP</sequence>
<accession>A0AAV4G1F8</accession>
<dbReference type="EMBL" id="BMAT01004696">
    <property type="protein sequence ID" value="GFR78380.1"/>
    <property type="molecule type" value="Genomic_DNA"/>
</dbReference>
<name>A0AAV4G1F8_9GAST</name>
<evidence type="ECO:0000313" key="1">
    <source>
        <dbReference type="EMBL" id="GFR78380.1"/>
    </source>
</evidence>
<organism evidence="1 2">
    <name type="scientific">Elysia marginata</name>
    <dbReference type="NCBI Taxonomy" id="1093978"/>
    <lineage>
        <taxon>Eukaryota</taxon>
        <taxon>Metazoa</taxon>
        <taxon>Spiralia</taxon>
        <taxon>Lophotrochozoa</taxon>
        <taxon>Mollusca</taxon>
        <taxon>Gastropoda</taxon>
        <taxon>Heterobranchia</taxon>
        <taxon>Euthyneura</taxon>
        <taxon>Panpulmonata</taxon>
        <taxon>Sacoglossa</taxon>
        <taxon>Placobranchoidea</taxon>
        <taxon>Plakobranchidae</taxon>
        <taxon>Elysia</taxon>
    </lineage>
</organism>
<proteinExistence type="predicted"/>
<dbReference type="AlphaFoldDB" id="A0AAV4G1F8"/>